<keyword evidence="1" id="KW-0175">Coiled coil</keyword>
<organism evidence="3 4">
    <name type="scientific">Sphingomonas qomolangmaensis</name>
    <dbReference type="NCBI Taxonomy" id="2918765"/>
    <lineage>
        <taxon>Bacteria</taxon>
        <taxon>Pseudomonadati</taxon>
        <taxon>Pseudomonadota</taxon>
        <taxon>Alphaproteobacteria</taxon>
        <taxon>Sphingomonadales</taxon>
        <taxon>Sphingomonadaceae</taxon>
        <taxon>Sphingomonas</taxon>
    </lineage>
</organism>
<feature type="region of interest" description="Disordered" evidence="2">
    <location>
        <begin position="168"/>
        <end position="187"/>
    </location>
</feature>
<gene>
    <name evidence="3" type="ORF">NMP03_00640</name>
</gene>
<evidence type="ECO:0000313" key="4">
    <source>
        <dbReference type="Proteomes" id="UP001058533"/>
    </source>
</evidence>
<evidence type="ECO:0008006" key="5">
    <source>
        <dbReference type="Google" id="ProtNLM"/>
    </source>
</evidence>
<reference evidence="3" key="1">
    <citation type="submission" date="2022-07" db="EMBL/GenBank/DDBJ databases">
        <title>Sphingomonas sp. nov., a novel bacterium isolated from the north slope of the Mount Everest.</title>
        <authorList>
            <person name="Cui X."/>
            <person name="Liu Y."/>
        </authorList>
    </citation>
    <scope>NUCLEOTIDE SEQUENCE</scope>
    <source>
        <strain evidence="3">S5-59</strain>
    </source>
</reference>
<evidence type="ECO:0000256" key="1">
    <source>
        <dbReference type="SAM" id="Coils"/>
    </source>
</evidence>
<name>A0ABY5LAG8_9SPHN</name>
<feature type="coiled-coil region" evidence="1">
    <location>
        <begin position="29"/>
        <end position="56"/>
    </location>
</feature>
<evidence type="ECO:0000256" key="2">
    <source>
        <dbReference type="SAM" id="MobiDB-lite"/>
    </source>
</evidence>
<protein>
    <recommendedName>
        <fullName evidence="5">Cell division protein FtsL</fullName>
    </recommendedName>
</protein>
<accession>A0ABY5LAG8</accession>
<dbReference type="Proteomes" id="UP001058533">
    <property type="component" value="Chromosome"/>
</dbReference>
<evidence type="ECO:0000313" key="3">
    <source>
        <dbReference type="EMBL" id="UUL82789.1"/>
    </source>
</evidence>
<sequence>MAAKSLKGFGWFLCGVLVAPPCYLVSSWVATERARVESLQRAIVSAQREIRDLETEFQTRSSIAQLERWNGDVLALAAPRPEQYVAGEEALAQLHVATPGEATVQQAAFIVPAGLYDNDLHRANQQQLAAVSPAAPATSTPTTPAAKPATAAAPKRSAAPIALASVATTSPERALAAPSRRPTERKAQAVAMLDDTLLSDRTLGDLARGAKSETVKRR</sequence>
<dbReference type="EMBL" id="CP101740">
    <property type="protein sequence ID" value="UUL82789.1"/>
    <property type="molecule type" value="Genomic_DNA"/>
</dbReference>
<dbReference type="RefSeq" id="WP_256506641.1">
    <property type="nucleotide sequence ID" value="NZ_CP101740.1"/>
</dbReference>
<feature type="region of interest" description="Disordered" evidence="2">
    <location>
        <begin position="131"/>
        <end position="157"/>
    </location>
</feature>
<proteinExistence type="predicted"/>
<keyword evidence="4" id="KW-1185">Reference proteome</keyword>